<dbReference type="Pfam" id="PF01575">
    <property type="entry name" value="MaoC_dehydratas"/>
    <property type="match status" value="1"/>
</dbReference>
<dbReference type="PANTHER" id="PTHR43437">
    <property type="entry name" value="HYDROXYACYL-THIOESTER DEHYDRATASE TYPE 2, MITOCHONDRIAL-RELATED"/>
    <property type="match status" value="1"/>
</dbReference>
<dbReference type="STRING" id="6832.A0A553NCH6"/>
<proteinExistence type="predicted"/>
<dbReference type="InterPro" id="IPR002539">
    <property type="entry name" value="MaoC-like_dom"/>
</dbReference>
<reference evidence="2 3" key="1">
    <citation type="journal article" date="2018" name="Nat. Ecol. Evol.">
        <title>Genomic signatures of mitonuclear coevolution across populations of Tigriopus californicus.</title>
        <authorList>
            <person name="Barreto F.S."/>
            <person name="Watson E.T."/>
            <person name="Lima T.G."/>
            <person name="Willett C.S."/>
            <person name="Edmands S."/>
            <person name="Li W."/>
            <person name="Burton R.S."/>
        </authorList>
    </citation>
    <scope>NUCLEOTIDE SEQUENCE [LARGE SCALE GENOMIC DNA]</scope>
    <source>
        <strain evidence="2 3">San Diego</strain>
    </source>
</reference>
<dbReference type="SUPFAM" id="SSF54637">
    <property type="entry name" value="Thioesterase/thiol ester dehydrase-isomerase"/>
    <property type="match status" value="1"/>
</dbReference>
<dbReference type="InterPro" id="IPR029069">
    <property type="entry name" value="HotDog_dom_sf"/>
</dbReference>
<dbReference type="GO" id="GO:0019171">
    <property type="term" value="F:(3R)-hydroxyacyl-[acyl-carrier-protein] dehydratase activity"/>
    <property type="evidence" value="ECO:0007669"/>
    <property type="project" value="TreeGrafter"/>
</dbReference>
<name>A0A553NCH6_TIGCA</name>
<dbReference type="GO" id="GO:0006633">
    <property type="term" value="P:fatty acid biosynthetic process"/>
    <property type="evidence" value="ECO:0007669"/>
    <property type="project" value="TreeGrafter"/>
</dbReference>
<dbReference type="PANTHER" id="PTHR43437:SF3">
    <property type="entry name" value="HYDROXYACYL-THIOESTER DEHYDRATASE TYPE 2, MITOCHONDRIAL"/>
    <property type="match status" value="1"/>
</dbReference>
<comment type="caution">
    <text evidence="2">The sequence shown here is derived from an EMBL/GenBank/DDBJ whole genome shotgun (WGS) entry which is preliminary data.</text>
</comment>
<dbReference type="AlphaFoldDB" id="A0A553NCH6"/>
<sequence length="140" mass="15796">MMRHTLGRLHQSVKVLLVRQSSSFTLTRVFTPVDLKRYADLSGDCNPIHLDDDNPIVHGTFLLGVISGIMGTKCPGPGSRVISLRSEFLRPCLLHREIEFRVEITSSRKILECQFNVSDKSHGDILVRGEAKLRRKTTLN</sequence>
<dbReference type="OMA" id="NPIHAIS"/>
<evidence type="ECO:0000259" key="1">
    <source>
        <dbReference type="Pfam" id="PF01575"/>
    </source>
</evidence>
<dbReference type="InterPro" id="IPR050965">
    <property type="entry name" value="UPF0336/Enoyl-CoA_hydratase"/>
</dbReference>
<dbReference type="GO" id="GO:0005739">
    <property type="term" value="C:mitochondrion"/>
    <property type="evidence" value="ECO:0007669"/>
    <property type="project" value="TreeGrafter"/>
</dbReference>
<protein>
    <recommendedName>
        <fullName evidence="1">MaoC-like domain-containing protein</fullName>
    </recommendedName>
</protein>
<evidence type="ECO:0000313" key="3">
    <source>
        <dbReference type="Proteomes" id="UP000318571"/>
    </source>
</evidence>
<feature type="domain" description="MaoC-like" evidence="1">
    <location>
        <begin position="24"/>
        <end position="110"/>
    </location>
</feature>
<organism evidence="2 3">
    <name type="scientific">Tigriopus californicus</name>
    <name type="common">Marine copepod</name>
    <dbReference type="NCBI Taxonomy" id="6832"/>
    <lineage>
        <taxon>Eukaryota</taxon>
        <taxon>Metazoa</taxon>
        <taxon>Ecdysozoa</taxon>
        <taxon>Arthropoda</taxon>
        <taxon>Crustacea</taxon>
        <taxon>Multicrustacea</taxon>
        <taxon>Hexanauplia</taxon>
        <taxon>Copepoda</taxon>
        <taxon>Harpacticoida</taxon>
        <taxon>Harpacticidae</taxon>
        <taxon>Tigriopus</taxon>
    </lineage>
</organism>
<dbReference type="EMBL" id="VCGU01000458">
    <property type="protein sequence ID" value="TRY63144.1"/>
    <property type="molecule type" value="Genomic_DNA"/>
</dbReference>
<evidence type="ECO:0000313" key="2">
    <source>
        <dbReference type="EMBL" id="TRY63144.1"/>
    </source>
</evidence>
<gene>
    <name evidence="2" type="ORF">TCAL_00345</name>
</gene>
<accession>A0A553NCH6</accession>
<dbReference type="Gene3D" id="3.10.129.10">
    <property type="entry name" value="Hotdog Thioesterase"/>
    <property type="match status" value="1"/>
</dbReference>
<dbReference type="Proteomes" id="UP000318571">
    <property type="component" value="Chromosome 10"/>
</dbReference>
<keyword evidence="3" id="KW-1185">Reference proteome</keyword>
<dbReference type="GO" id="GO:0018812">
    <property type="term" value="F:3-hydroxyacyl-CoA dehydratase activity"/>
    <property type="evidence" value="ECO:0007669"/>
    <property type="project" value="UniProtKB-ARBA"/>
</dbReference>